<keyword evidence="8 9" id="KW-0807">Transducer</keyword>
<evidence type="ECO:0000256" key="3">
    <source>
        <dbReference type="ARBA" id="ARBA00022692"/>
    </source>
</evidence>
<dbReference type="Pfam" id="PF02949">
    <property type="entry name" value="7tm_6"/>
    <property type="match status" value="1"/>
</dbReference>
<accession>A0A9J6BLD5</accession>
<comment type="similarity">
    <text evidence="9">Belongs to the insect chemoreceptor superfamily. Heteromeric odorant receptor channel (TC 1.A.69) family.</text>
</comment>
<reference evidence="10" key="1">
    <citation type="submission" date="2021-03" db="EMBL/GenBank/DDBJ databases">
        <title>Chromosome level genome of the anhydrobiotic midge Polypedilum vanderplanki.</title>
        <authorList>
            <person name="Yoshida Y."/>
            <person name="Kikawada T."/>
            <person name="Gusev O."/>
        </authorList>
    </citation>
    <scope>NUCLEOTIDE SEQUENCE</scope>
    <source>
        <strain evidence="10">NIAS01</strain>
        <tissue evidence="10">Whole body or cell culture</tissue>
    </source>
</reference>
<dbReference type="GO" id="GO:0005549">
    <property type="term" value="F:odorant binding"/>
    <property type="evidence" value="ECO:0007669"/>
    <property type="project" value="InterPro"/>
</dbReference>
<keyword evidence="7 9" id="KW-0675">Receptor</keyword>
<evidence type="ECO:0000256" key="2">
    <source>
        <dbReference type="ARBA" id="ARBA00022606"/>
    </source>
</evidence>
<dbReference type="GO" id="GO:0007165">
    <property type="term" value="P:signal transduction"/>
    <property type="evidence" value="ECO:0007669"/>
    <property type="project" value="UniProtKB-KW"/>
</dbReference>
<evidence type="ECO:0000256" key="5">
    <source>
        <dbReference type="ARBA" id="ARBA00022989"/>
    </source>
</evidence>
<evidence type="ECO:0000256" key="8">
    <source>
        <dbReference type="ARBA" id="ARBA00023224"/>
    </source>
</evidence>
<gene>
    <name evidence="10" type="ORF">PVAND_000826</name>
</gene>
<feature type="transmembrane region" description="Helical" evidence="9">
    <location>
        <begin position="288"/>
        <end position="312"/>
    </location>
</feature>
<proteinExistence type="inferred from homology"/>
<dbReference type="GO" id="GO:0004984">
    <property type="term" value="F:olfactory receptor activity"/>
    <property type="evidence" value="ECO:0007669"/>
    <property type="project" value="InterPro"/>
</dbReference>
<keyword evidence="3 9" id="KW-0812">Transmembrane</keyword>
<feature type="transmembrane region" description="Helical" evidence="9">
    <location>
        <begin position="157"/>
        <end position="185"/>
    </location>
</feature>
<comment type="caution">
    <text evidence="9">Lacks conserved residue(s) required for the propagation of feature annotation.</text>
</comment>
<name>A0A9J6BLD5_POLVA</name>
<feature type="transmembrane region" description="Helical" evidence="9">
    <location>
        <begin position="33"/>
        <end position="51"/>
    </location>
</feature>
<dbReference type="AlphaFoldDB" id="A0A9J6BLD5"/>
<evidence type="ECO:0000256" key="7">
    <source>
        <dbReference type="ARBA" id="ARBA00023170"/>
    </source>
</evidence>
<dbReference type="GO" id="GO:0005886">
    <property type="term" value="C:plasma membrane"/>
    <property type="evidence" value="ECO:0007669"/>
    <property type="project" value="UniProtKB-SubCell"/>
</dbReference>
<dbReference type="PANTHER" id="PTHR21137">
    <property type="entry name" value="ODORANT RECEPTOR"/>
    <property type="match status" value="1"/>
</dbReference>
<dbReference type="PANTHER" id="PTHR21137:SF26">
    <property type="entry name" value="ODORANT RECEPTOR 10A-RELATED"/>
    <property type="match status" value="1"/>
</dbReference>
<dbReference type="InterPro" id="IPR004117">
    <property type="entry name" value="7tm6_olfct_rcpt"/>
</dbReference>
<feature type="transmembrane region" description="Helical" evidence="9">
    <location>
        <begin position="63"/>
        <end position="87"/>
    </location>
</feature>
<evidence type="ECO:0000256" key="4">
    <source>
        <dbReference type="ARBA" id="ARBA00022725"/>
    </source>
</evidence>
<feature type="transmembrane region" description="Helical" evidence="9">
    <location>
        <begin position="99"/>
        <end position="118"/>
    </location>
</feature>
<keyword evidence="5 9" id="KW-1133">Transmembrane helix</keyword>
<dbReference type="EMBL" id="JADBJN010000003">
    <property type="protein sequence ID" value="KAG5670573.1"/>
    <property type="molecule type" value="Genomic_DNA"/>
</dbReference>
<protein>
    <recommendedName>
        <fullName evidence="9">Odorant receptor</fullName>
    </recommendedName>
</protein>
<sequence length="417" mass="48905">MKLIKKLKDWKNHLKANFTKDQSRMFVLFLDGFFPSEAIFGLFGFSYLNMFQNSEKYQKCRKIFFWSSIIIAMFLMILTMTNFIVIAGKLEKFAETFETFVFLGAYIFTSMKTVFLCYSKRLSLGKILDRLEQYFPHSNREQMQFGVIKYHKMMWNLYYIGVILYVYCWANYTGLALFSFCYNIFEFGDMKVELLTPIYFLWDPYQPLLYPIFFIFQAWTVMVLIAMLLATDIFMCSLICVTSMEFDVLAQKLALLDPESDENAEKKLFEIIDGYNELSDISNEIEKIFTMLLLANVFAGILYICLCVFFSFTPIRTYLVIKYLPVLPGVSIQLFFTCYYGELLQTSSLHVANGAYNSNWYGQNLKFRKMILLTMVKAQKPQVLTGCKFLEIGMPIFYWSLQTAHSYYSLLSGLYKG</sequence>
<evidence type="ECO:0000313" key="11">
    <source>
        <dbReference type="Proteomes" id="UP001107558"/>
    </source>
</evidence>
<comment type="subcellular location">
    <subcellularLocation>
        <location evidence="9">Cell membrane</location>
        <topology evidence="9">Multi-pass membrane protein</topology>
    </subcellularLocation>
    <subcellularLocation>
        <location evidence="1">Membrane</location>
        <topology evidence="1">Multi-pass membrane protein</topology>
    </subcellularLocation>
</comment>
<feature type="transmembrane region" description="Helical" evidence="9">
    <location>
        <begin position="208"/>
        <end position="229"/>
    </location>
</feature>
<dbReference type="OrthoDB" id="7759131at2759"/>
<comment type="caution">
    <text evidence="10">The sequence shown here is derived from an EMBL/GenBank/DDBJ whole genome shotgun (WGS) entry which is preliminary data.</text>
</comment>
<evidence type="ECO:0000256" key="6">
    <source>
        <dbReference type="ARBA" id="ARBA00023136"/>
    </source>
</evidence>
<evidence type="ECO:0000256" key="1">
    <source>
        <dbReference type="ARBA" id="ARBA00004141"/>
    </source>
</evidence>
<keyword evidence="11" id="KW-1185">Reference proteome</keyword>
<evidence type="ECO:0000256" key="9">
    <source>
        <dbReference type="RuleBase" id="RU351113"/>
    </source>
</evidence>
<organism evidence="10 11">
    <name type="scientific">Polypedilum vanderplanki</name>
    <name type="common">Sleeping chironomid midge</name>
    <dbReference type="NCBI Taxonomy" id="319348"/>
    <lineage>
        <taxon>Eukaryota</taxon>
        <taxon>Metazoa</taxon>
        <taxon>Ecdysozoa</taxon>
        <taxon>Arthropoda</taxon>
        <taxon>Hexapoda</taxon>
        <taxon>Insecta</taxon>
        <taxon>Pterygota</taxon>
        <taxon>Neoptera</taxon>
        <taxon>Endopterygota</taxon>
        <taxon>Diptera</taxon>
        <taxon>Nematocera</taxon>
        <taxon>Chironomoidea</taxon>
        <taxon>Chironomidae</taxon>
        <taxon>Chironominae</taxon>
        <taxon>Polypedilum</taxon>
        <taxon>Polypedilum</taxon>
    </lineage>
</organism>
<evidence type="ECO:0000313" key="10">
    <source>
        <dbReference type="EMBL" id="KAG5670573.1"/>
    </source>
</evidence>
<keyword evidence="6 9" id="KW-0472">Membrane</keyword>
<dbReference type="Proteomes" id="UP001107558">
    <property type="component" value="Chromosome 3"/>
</dbReference>
<keyword evidence="4 9" id="KW-0552">Olfaction</keyword>
<keyword evidence="2 9" id="KW-0716">Sensory transduction</keyword>